<keyword evidence="2" id="KW-1185">Reference proteome</keyword>
<organism evidence="1 2">
    <name type="scientific">Dreissena polymorpha</name>
    <name type="common">Zebra mussel</name>
    <name type="synonym">Mytilus polymorpha</name>
    <dbReference type="NCBI Taxonomy" id="45954"/>
    <lineage>
        <taxon>Eukaryota</taxon>
        <taxon>Metazoa</taxon>
        <taxon>Spiralia</taxon>
        <taxon>Lophotrochozoa</taxon>
        <taxon>Mollusca</taxon>
        <taxon>Bivalvia</taxon>
        <taxon>Autobranchia</taxon>
        <taxon>Heteroconchia</taxon>
        <taxon>Euheterodonta</taxon>
        <taxon>Imparidentia</taxon>
        <taxon>Neoheterodontei</taxon>
        <taxon>Myida</taxon>
        <taxon>Dreissenoidea</taxon>
        <taxon>Dreissenidae</taxon>
        <taxon>Dreissena</taxon>
    </lineage>
</organism>
<sequence length="63" mass="7072">MRHVDKAVQFDEDQMSIKLDQHKTATSGKYAYLHMSGDTYNLQVTYASVVRGNGDDTGDQPVH</sequence>
<dbReference type="AlphaFoldDB" id="A0A9D4HH12"/>
<name>A0A9D4HH12_DREPO</name>
<evidence type="ECO:0000313" key="2">
    <source>
        <dbReference type="Proteomes" id="UP000828390"/>
    </source>
</evidence>
<reference evidence="1" key="2">
    <citation type="submission" date="2020-11" db="EMBL/GenBank/DDBJ databases">
        <authorList>
            <person name="McCartney M.A."/>
            <person name="Auch B."/>
            <person name="Kono T."/>
            <person name="Mallez S."/>
            <person name="Becker A."/>
            <person name="Gohl D.M."/>
            <person name="Silverstein K.A.T."/>
            <person name="Koren S."/>
            <person name="Bechman K.B."/>
            <person name="Herman A."/>
            <person name="Abrahante J.E."/>
            <person name="Garbe J."/>
        </authorList>
    </citation>
    <scope>NUCLEOTIDE SEQUENCE</scope>
    <source>
        <strain evidence="1">Duluth1</strain>
        <tissue evidence="1">Whole animal</tissue>
    </source>
</reference>
<protein>
    <submittedName>
        <fullName evidence="1">Uncharacterized protein</fullName>
    </submittedName>
</protein>
<proteinExistence type="predicted"/>
<comment type="caution">
    <text evidence="1">The sequence shown here is derived from an EMBL/GenBank/DDBJ whole genome shotgun (WGS) entry which is preliminary data.</text>
</comment>
<accession>A0A9D4HH12</accession>
<gene>
    <name evidence="1" type="ORF">DPMN_059204</name>
</gene>
<dbReference type="Proteomes" id="UP000828390">
    <property type="component" value="Unassembled WGS sequence"/>
</dbReference>
<reference evidence="1" key="1">
    <citation type="journal article" date="2019" name="bioRxiv">
        <title>The Genome of the Zebra Mussel, Dreissena polymorpha: A Resource for Invasive Species Research.</title>
        <authorList>
            <person name="McCartney M.A."/>
            <person name="Auch B."/>
            <person name="Kono T."/>
            <person name="Mallez S."/>
            <person name="Zhang Y."/>
            <person name="Obille A."/>
            <person name="Becker A."/>
            <person name="Abrahante J.E."/>
            <person name="Garbe J."/>
            <person name="Badalamenti J.P."/>
            <person name="Herman A."/>
            <person name="Mangelson H."/>
            <person name="Liachko I."/>
            <person name="Sullivan S."/>
            <person name="Sone E.D."/>
            <person name="Koren S."/>
            <person name="Silverstein K.A.T."/>
            <person name="Beckman K.B."/>
            <person name="Gohl D.M."/>
        </authorList>
    </citation>
    <scope>NUCLEOTIDE SEQUENCE</scope>
    <source>
        <strain evidence="1">Duluth1</strain>
        <tissue evidence="1">Whole animal</tissue>
    </source>
</reference>
<dbReference type="EMBL" id="JAIWYP010000013">
    <property type="protein sequence ID" value="KAH3716481.1"/>
    <property type="molecule type" value="Genomic_DNA"/>
</dbReference>
<evidence type="ECO:0000313" key="1">
    <source>
        <dbReference type="EMBL" id="KAH3716481.1"/>
    </source>
</evidence>